<keyword evidence="3" id="KW-1185">Reference proteome</keyword>
<gene>
    <name evidence="2" type="ORF">PQR63_05655</name>
</gene>
<dbReference type="InterPro" id="IPR005025">
    <property type="entry name" value="FMN_Rdtase-like_dom"/>
</dbReference>
<dbReference type="InterPro" id="IPR029039">
    <property type="entry name" value="Flavoprotein-like_sf"/>
</dbReference>
<dbReference type="Gene3D" id="3.40.50.360">
    <property type="match status" value="1"/>
</dbReference>
<evidence type="ECO:0000259" key="1">
    <source>
        <dbReference type="Pfam" id="PF03358"/>
    </source>
</evidence>
<reference evidence="2 3" key="1">
    <citation type="journal article" date="2024" name="Chem. Sci.">
        <title>Discovery of megapolipeptins by genome mining of a Burkholderiales bacteria collection.</title>
        <authorList>
            <person name="Paulo B.S."/>
            <person name="Recchia M.J.J."/>
            <person name="Lee S."/>
            <person name="Fergusson C.H."/>
            <person name="Romanowski S.B."/>
            <person name="Hernandez A."/>
            <person name="Krull N."/>
            <person name="Liu D.Y."/>
            <person name="Cavanagh H."/>
            <person name="Bos A."/>
            <person name="Gray C.A."/>
            <person name="Murphy B.T."/>
            <person name="Linington R.G."/>
            <person name="Eustaquio A.S."/>
        </authorList>
    </citation>
    <scope>NUCLEOTIDE SEQUENCE [LARGE SCALE GENOMIC DNA]</scope>
    <source>
        <strain evidence="2 3">RL21-008-BIB-B</strain>
    </source>
</reference>
<comment type="caution">
    <text evidence="2">The sequence shown here is derived from an EMBL/GenBank/DDBJ whole genome shotgun (WGS) entry which is preliminary data.</text>
</comment>
<dbReference type="RefSeq" id="WP_408166386.1">
    <property type="nucleotide sequence ID" value="NZ_JAQQFR010000003.1"/>
</dbReference>
<accession>A0ABW8Z489</accession>
<feature type="domain" description="NADPH-dependent FMN reductase-like" evidence="1">
    <location>
        <begin position="7"/>
        <end position="151"/>
    </location>
</feature>
<evidence type="ECO:0000313" key="3">
    <source>
        <dbReference type="Proteomes" id="UP001629214"/>
    </source>
</evidence>
<dbReference type="Proteomes" id="UP001629214">
    <property type="component" value="Unassembled WGS sequence"/>
</dbReference>
<dbReference type="SUPFAM" id="SSF52218">
    <property type="entry name" value="Flavoproteins"/>
    <property type="match status" value="1"/>
</dbReference>
<dbReference type="InterPro" id="IPR050712">
    <property type="entry name" value="NAD(P)H-dep_reductase"/>
</dbReference>
<name>A0ABW8Z489_9BURK</name>
<protein>
    <submittedName>
        <fullName evidence="2">NAD(P)H-dependent oxidoreductase</fullName>
    </submittedName>
</protein>
<sequence>MSDTPITILGISGSLRAGSYNTAALHAAAELLPPGVRLIQADISDIPLYNDDVRAKGWPPSVERFRKQIAEADAILFSTPEYNYSIPGLLKNAIDWASRPPEQPFAGKATAIMGASPGAIGTARAQYHLRQIGVFLDLKILNKPEVMIGGAGDRFDASGKLTHEPTREFIKTMLVALQELALMLKHHKK</sequence>
<dbReference type="EMBL" id="JAQQFR010000003">
    <property type="protein sequence ID" value="MFL9877852.1"/>
    <property type="molecule type" value="Genomic_DNA"/>
</dbReference>
<dbReference type="PANTHER" id="PTHR30543">
    <property type="entry name" value="CHROMATE REDUCTASE"/>
    <property type="match status" value="1"/>
</dbReference>
<organism evidence="2 3">
    <name type="scientific">Herbaspirillum rhizosphaerae</name>
    <dbReference type="NCBI Taxonomy" id="346179"/>
    <lineage>
        <taxon>Bacteria</taxon>
        <taxon>Pseudomonadati</taxon>
        <taxon>Pseudomonadota</taxon>
        <taxon>Betaproteobacteria</taxon>
        <taxon>Burkholderiales</taxon>
        <taxon>Oxalobacteraceae</taxon>
        <taxon>Herbaspirillum</taxon>
    </lineage>
</organism>
<proteinExistence type="predicted"/>
<dbReference type="PANTHER" id="PTHR30543:SF21">
    <property type="entry name" value="NAD(P)H-DEPENDENT FMN REDUCTASE LOT6"/>
    <property type="match status" value="1"/>
</dbReference>
<evidence type="ECO:0000313" key="2">
    <source>
        <dbReference type="EMBL" id="MFL9877852.1"/>
    </source>
</evidence>
<dbReference type="Pfam" id="PF03358">
    <property type="entry name" value="FMN_red"/>
    <property type="match status" value="1"/>
</dbReference>